<organism evidence="2 3">
    <name type="scientific">Herbaspirillum rubrisubalbicans Os34</name>
    <dbReference type="NCBI Taxonomy" id="1235827"/>
    <lineage>
        <taxon>Bacteria</taxon>
        <taxon>Pseudomonadati</taxon>
        <taxon>Pseudomonadota</taxon>
        <taxon>Betaproteobacteria</taxon>
        <taxon>Burkholderiales</taxon>
        <taxon>Oxalobacteraceae</taxon>
        <taxon>Herbaspirillum</taxon>
    </lineage>
</organism>
<accession>A0A6M3ZNT3</accession>
<sequence length="116" mass="12461">MNLADAITKHAGWKVKLRTAIRRKAPVDAASIAQDNCCELGQWLHGEGRISYGSKPEFEAVVECHKQFHVEAGKVAALINAGQFDEAEKSLGSDGAYNAASNAVCTEILHLRQAVG</sequence>
<dbReference type="Gene3D" id="1.20.120.30">
    <property type="entry name" value="Aspartate receptor, ligand-binding domain"/>
    <property type="match status" value="1"/>
</dbReference>
<proteinExistence type="predicted"/>
<dbReference type="EMBL" id="CP008956">
    <property type="protein sequence ID" value="QJQ00268.1"/>
    <property type="molecule type" value="Genomic_DNA"/>
</dbReference>
<dbReference type="InterPro" id="IPR025991">
    <property type="entry name" value="Chemoreceptor_zinc-bind_dom"/>
</dbReference>
<feature type="domain" description="Chemoreceptor zinc-binding" evidence="1">
    <location>
        <begin position="10"/>
        <end position="75"/>
    </location>
</feature>
<dbReference type="Pfam" id="PF13682">
    <property type="entry name" value="CZB"/>
    <property type="match status" value="1"/>
</dbReference>
<protein>
    <submittedName>
        <fullName evidence="2">Chemotaxis protein</fullName>
    </submittedName>
</protein>
<evidence type="ECO:0000259" key="1">
    <source>
        <dbReference type="Pfam" id="PF13682"/>
    </source>
</evidence>
<dbReference type="RefSeq" id="WP_017454155.1">
    <property type="nucleotide sequence ID" value="NZ_CP008956.1"/>
</dbReference>
<dbReference type="AlphaFoldDB" id="A0A6M3ZNT3"/>
<dbReference type="Proteomes" id="UP000501648">
    <property type="component" value="Chromosome"/>
</dbReference>
<name>A0A6M3ZNT3_9BURK</name>
<gene>
    <name evidence="2" type="ORF">C798_08500</name>
</gene>
<reference evidence="2 3" key="1">
    <citation type="journal article" date="2012" name="J. Bacteriol.">
        <title>Genome sequence of the pathogenic Herbaspirillum seropedicae strain Os34, isolated from rice roots.</title>
        <authorList>
            <person name="Ye W."/>
            <person name="Ye S."/>
            <person name="Liu J."/>
            <person name="Chang S."/>
            <person name="Chen M."/>
            <person name="Zhu B."/>
            <person name="Guo L."/>
            <person name="An Q."/>
        </authorList>
    </citation>
    <scope>NUCLEOTIDE SEQUENCE [LARGE SCALE GENOMIC DNA]</scope>
    <source>
        <strain evidence="2 3">Os34</strain>
    </source>
</reference>
<evidence type="ECO:0000313" key="3">
    <source>
        <dbReference type="Proteomes" id="UP000501648"/>
    </source>
</evidence>
<evidence type="ECO:0000313" key="2">
    <source>
        <dbReference type="EMBL" id="QJQ00268.1"/>
    </source>
</evidence>